<dbReference type="InterPro" id="IPR042283">
    <property type="entry name" value="GpdQ_catalytic"/>
</dbReference>
<dbReference type="SUPFAM" id="SSF56300">
    <property type="entry name" value="Metallo-dependent phosphatases"/>
    <property type="match status" value="1"/>
</dbReference>
<dbReference type="InterPro" id="IPR026575">
    <property type="entry name" value="GpdQ/CpdA-like"/>
</dbReference>
<evidence type="ECO:0000256" key="2">
    <source>
        <dbReference type="ARBA" id="ARBA00022801"/>
    </source>
</evidence>
<dbReference type="HOGENOM" id="CLU_070320_2_1_4"/>
<feature type="domain" description="Calcineurin-like phosphoesterase" evidence="5">
    <location>
        <begin position="4"/>
        <end position="197"/>
    </location>
</feature>
<dbReference type="Gene3D" id="3.60.21.40">
    <property type="entry name" value="GpdQ, catalytic alpha/beta sandwich domain"/>
    <property type="match status" value="1"/>
</dbReference>
<dbReference type="EMBL" id="CP009962">
    <property type="protein sequence ID" value="AIY43470.1"/>
    <property type="molecule type" value="Genomic_DNA"/>
</dbReference>
<dbReference type="AlphaFoldDB" id="A0A0A1FID6"/>
<dbReference type="CDD" id="cd07402">
    <property type="entry name" value="MPP_GpdQ"/>
    <property type="match status" value="1"/>
</dbReference>
<dbReference type="InterPro" id="IPR042281">
    <property type="entry name" value="GpdQ_beta-strand"/>
</dbReference>
<keyword evidence="7" id="KW-1185">Reference proteome</keyword>
<reference evidence="7" key="1">
    <citation type="journal article" date="2014" name="Soil Biol. Biochem.">
        <title>Structure and function of bacterial communities in ageing soils: Insights from the Mendocino ecological staircase.</title>
        <authorList>
            <person name="Uroz S."/>
            <person name="Tech J.J."/>
            <person name="Sawaya N.A."/>
            <person name="Frey-Klett P."/>
            <person name="Leveau J.H.J."/>
        </authorList>
    </citation>
    <scope>NUCLEOTIDE SEQUENCE [LARGE SCALE GENOMIC DNA]</scope>
    <source>
        <strain evidence="7">Cal35</strain>
    </source>
</reference>
<accession>A0A0A1FID6</accession>
<proteinExistence type="inferred from homology"/>
<dbReference type="Pfam" id="PF00149">
    <property type="entry name" value="Metallophos"/>
    <property type="match status" value="1"/>
</dbReference>
<protein>
    <submittedName>
        <fullName evidence="6">3',5'-cyclic-nucleotide phosphodiesterase</fullName>
        <ecNumber evidence="6">3.1.4.17</ecNumber>
    </submittedName>
</protein>
<gene>
    <name evidence="6" type="ORF">LT85_4312</name>
</gene>
<evidence type="ECO:0000259" key="5">
    <source>
        <dbReference type="Pfam" id="PF00149"/>
    </source>
</evidence>
<keyword evidence="3" id="KW-0408">Iron</keyword>
<dbReference type="PANTHER" id="PTHR42988">
    <property type="entry name" value="PHOSPHOHYDROLASE"/>
    <property type="match status" value="1"/>
</dbReference>
<comment type="similarity">
    <text evidence="4">Belongs to the cyclic nucleotide phosphodiesterase class-III family.</text>
</comment>
<dbReference type="STRING" id="279058.LT85_4312"/>
<dbReference type="InterPro" id="IPR050884">
    <property type="entry name" value="CNP_phosphodiesterase-III"/>
</dbReference>
<evidence type="ECO:0000313" key="7">
    <source>
        <dbReference type="Proteomes" id="UP000030302"/>
    </source>
</evidence>
<evidence type="ECO:0000256" key="1">
    <source>
        <dbReference type="ARBA" id="ARBA00022723"/>
    </source>
</evidence>
<sequence>MILCQISDLHIKAHGKKSYRVVDTAESLRCCVAQINQLKQRPDAVVITGDLVDFGLPEEYAFLRLLLQPLTMPYYLLPGNHDDRDALRAAFPEHSYLQQGTDRIEYVIDEHPLRIVALDTVIPQSSGGALAAASLAWLDKVLTAQPDTPTVIVMHHPPFKTGIGHMDNIGLAQPHALAAVVQAHPQVERILCGHLHRAIQVRFGGTIASTCPGVAHQVALDLSPQAASRFVMEPPAFQLHLWDADAGLISHTAYIGEFDGPYPFYDGDKLID</sequence>
<keyword evidence="2 6" id="KW-0378">Hydrolase</keyword>
<dbReference type="InterPro" id="IPR004843">
    <property type="entry name" value="Calcineurin-like_PHP"/>
</dbReference>
<dbReference type="OrthoDB" id="9784378at2"/>
<evidence type="ECO:0000313" key="6">
    <source>
        <dbReference type="EMBL" id="AIY43470.1"/>
    </source>
</evidence>
<dbReference type="RefSeq" id="WP_038492993.1">
    <property type="nucleotide sequence ID" value="NZ_CP009962.1"/>
</dbReference>
<evidence type="ECO:0000256" key="4">
    <source>
        <dbReference type="ARBA" id="ARBA00025742"/>
    </source>
</evidence>
<dbReference type="EC" id="3.1.4.17" evidence="6"/>
<dbReference type="Gene3D" id="3.30.750.180">
    <property type="entry name" value="GpdQ, beta-strand dimerisation domain"/>
    <property type="match status" value="1"/>
</dbReference>
<evidence type="ECO:0000256" key="3">
    <source>
        <dbReference type="ARBA" id="ARBA00023004"/>
    </source>
</evidence>
<dbReference type="GO" id="GO:0046872">
    <property type="term" value="F:metal ion binding"/>
    <property type="evidence" value="ECO:0007669"/>
    <property type="project" value="UniProtKB-KW"/>
</dbReference>
<dbReference type="KEGG" id="care:LT85_4312"/>
<dbReference type="Proteomes" id="UP000030302">
    <property type="component" value="Chromosome"/>
</dbReference>
<keyword evidence="1" id="KW-0479">Metal-binding</keyword>
<name>A0A0A1FID6_9BURK</name>
<dbReference type="InterPro" id="IPR029052">
    <property type="entry name" value="Metallo-depent_PP-like"/>
</dbReference>
<dbReference type="PANTHER" id="PTHR42988:SF2">
    <property type="entry name" value="CYCLIC NUCLEOTIDE PHOSPHODIESTERASE CBUA0032-RELATED"/>
    <property type="match status" value="1"/>
</dbReference>
<dbReference type="GO" id="GO:0004114">
    <property type="term" value="F:3',5'-cyclic-nucleotide phosphodiesterase activity"/>
    <property type="evidence" value="ECO:0007669"/>
    <property type="project" value="UniProtKB-EC"/>
</dbReference>
<organism evidence="6 7">
    <name type="scientific">Collimonas arenae</name>
    <dbReference type="NCBI Taxonomy" id="279058"/>
    <lineage>
        <taxon>Bacteria</taxon>
        <taxon>Pseudomonadati</taxon>
        <taxon>Pseudomonadota</taxon>
        <taxon>Betaproteobacteria</taxon>
        <taxon>Burkholderiales</taxon>
        <taxon>Oxalobacteraceae</taxon>
        <taxon>Collimonas</taxon>
    </lineage>
</organism>